<organism evidence="1">
    <name type="scientific">Trepomonas sp. PC1</name>
    <dbReference type="NCBI Taxonomy" id="1076344"/>
    <lineage>
        <taxon>Eukaryota</taxon>
        <taxon>Metamonada</taxon>
        <taxon>Diplomonadida</taxon>
        <taxon>Hexamitidae</taxon>
        <taxon>Hexamitinae</taxon>
        <taxon>Trepomonas</taxon>
    </lineage>
</organism>
<feature type="non-terminal residue" evidence="1">
    <location>
        <position position="408"/>
    </location>
</feature>
<evidence type="ECO:0000313" key="1">
    <source>
        <dbReference type="EMBL" id="JAP89373.1"/>
    </source>
</evidence>
<proteinExistence type="predicted"/>
<dbReference type="AlphaFoldDB" id="A0A146JXI1"/>
<reference evidence="1" key="1">
    <citation type="submission" date="2015-07" db="EMBL/GenBank/DDBJ databases">
        <title>Adaptation to a free-living lifestyle via gene acquisitions in the diplomonad Trepomonas sp. PC1.</title>
        <authorList>
            <person name="Xu F."/>
            <person name="Jerlstrom-Hultqvist J."/>
            <person name="Kolisko M."/>
            <person name="Simpson A.G.B."/>
            <person name="Roger A.J."/>
            <person name="Svard S.G."/>
            <person name="Andersson J.O."/>
        </authorList>
    </citation>
    <scope>NUCLEOTIDE SEQUENCE</scope>
    <source>
        <strain evidence="1">PC1</strain>
    </source>
</reference>
<gene>
    <name evidence="1" type="ORF">TPC1_31132</name>
</gene>
<sequence length="408" mass="43000">NTKKTLSVSTNGYYPVDHTVVPTAFEAVVNLGLTAYGPTSVQIKDQSSASIQKLGFSMVVGGVSASCNSAGQCTYTPTQCLSSTTVTFQGIQVFSGQLSCQSSSLQVTNNVAVVYLINCASVQLTFNGATKTALCTQAHHYSAPNSNGQITVSDIDGTATVSFTSAQFSSFQTEFYVVVYRPVSLQIVDHNGNAIAKTFQAVIDGVSQTSSASGIFTFAPTQNTSTVVVTYQGVEVARTNVAYSPTSQTIQAGKVALINLINCAAVQLNVYGQTKSAQCSVQHYYIAPQSDGYITVSDTGISQTLSYSVSQFSSFITEINFMVYYPVYLQVVDQNGNVIAKTFSATIGGVSKTSSASGVLSFTPTQNTSLAVITYQGVEVATINVGYSPTTQNVQAIKVLLIRFSGCG</sequence>
<name>A0A146JXI1_9EUKA</name>
<dbReference type="EMBL" id="GDID01007233">
    <property type="protein sequence ID" value="JAP89373.1"/>
    <property type="molecule type" value="Transcribed_RNA"/>
</dbReference>
<accession>A0A146JXI1</accession>
<protein>
    <submittedName>
        <fullName evidence="1">Uncharacterized protein</fullName>
    </submittedName>
</protein>
<feature type="non-terminal residue" evidence="1">
    <location>
        <position position="1"/>
    </location>
</feature>